<protein>
    <submittedName>
        <fullName evidence="1">Uncharacterized protein</fullName>
    </submittedName>
</protein>
<organism evidence="1 2">
    <name type="scientific">Falsiruegeria litorea R37</name>
    <dbReference type="NCBI Taxonomy" id="1200284"/>
    <lineage>
        <taxon>Bacteria</taxon>
        <taxon>Pseudomonadati</taxon>
        <taxon>Pseudomonadota</taxon>
        <taxon>Alphaproteobacteria</taxon>
        <taxon>Rhodobacterales</taxon>
        <taxon>Roseobacteraceae</taxon>
        <taxon>Falsiruegeria</taxon>
    </lineage>
</organism>
<dbReference type="Proteomes" id="UP000193077">
    <property type="component" value="Unassembled WGS sequence"/>
</dbReference>
<evidence type="ECO:0000313" key="2">
    <source>
        <dbReference type="Proteomes" id="UP000193077"/>
    </source>
</evidence>
<sequence length="64" mass="7204">MDIYEHSNAGEAQRAKELVNAISRPIGVLPTLMRQKLRHVVVHIRDETAFAEGLRRSLPSIPNT</sequence>
<proteinExistence type="predicted"/>
<name>A0A1Y5RZN5_9RHOB</name>
<reference evidence="1 2" key="1">
    <citation type="submission" date="2017-03" db="EMBL/GenBank/DDBJ databases">
        <authorList>
            <person name="Afonso C.L."/>
            <person name="Miller P.J."/>
            <person name="Scott M.A."/>
            <person name="Spackman E."/>
            <person name="Goraichik I."/>
            <person name="Dimitrov K.M."/>
            <person name="Suarez D.L."/>
            <person name="Swayne D.E."/>
        </authorList>
    </citation>
    <scope>NUCLEOTIDE SEQUENCE [LARGE SCALE GENOMIC DNA]</scope>
    <source>
        <strain evidence="1 2">CECT 7639</strain>
    </source>
</reference>
<gene>
    <name evidence="1" type="ORF">TRL7639_01162</name>
</gene>
<dbReference type="OrthoDB" id="1436201at2"/>
<evidence type="ECO:0000313" key="1">
    <source>
        <dbReference type="EMBL" id="SLN29105.1"/>
    </source>
</evidence>
<accession>A0A1Y5RZN5</accession>
<keyword evidence="2" id="KW-1185">Reference proteome</keyword>
<dbReference type="EMBL" id="FWFO01000001">
    <property type="protein sequence ID" value="SLN29105.1"/>
    <property type="molecule type" value="Genomic_DNA"/>
</dbReference>
<dbReference type="RefSeq" id="WP_133057617.1">
    <property type="nucleotide sequence ID" value="NZ_FWFO01000001.1"/>
</dbReference>
<dbReference type="AlphaFoldDB" id="A0A1Y5RZN5"/>